<comment type="caution">
    <text evidence="1">The sequence shown here is derived from an EMBL/GenBank/DDBJ whole genome shotgun (WGS) entry which is preliminary data.</text>
</comment>
<feature type="non-terminal residue" evidence="1">
    <location>
        <position position="1"/>
    </location>
</feature>
<evidence type="ECO:0000313" key="1">
    <source>
        <dbReference type="EMBL" id="CAG8562116.1"/>
    </source>
</evidence>
<evidence type="ECO:0000313" key="2">
    <source>
        <dbReference type="Proteomes" id="UP000789739"/>
    </source>
</evidence>
<gene>
    <name evidence="1" type="ORF">PBRASI_LOCUS5646</name>
</gene>
<protein>
    <submittedName>
        <fullName evidence="1">7430_t:CDS:1</fullName>
    </submittedName>
</protein>
<name>A0A9N9BB91_9GLOM</name>
<dbReference type="AlphaFoldDB" id="A0A9N9BB91"/>
<dbReference type="Proteomes" id="UP000789739">
    <property type="component" value="Unassembled WGS sequence"/>
</dbReference>
<reference evidence="1" key="1">
    <citation type="submission" date="2021-06" db="EMBL/GenBank/DDBJ databases">
        <authorList>
            <person name="Kallberg Y."/>
            <person name="Tangrot J."/>
            <person name="Rosling A."/>
        </authorList>
    </citation>
    <scope>NUCLEOTIDE SEQUENCE</scope>
    <source>
        <strain evidence="1">BR232B</strain>
    </source>
</reference>
<sequence>MKLEKPKAAKIIYVDNPPLVGRPSLSWRNLFTKTPEVDNTKELIRTWFCLRELTRHGCKQQSPLVLEVGDILDESAKNFLKTALSTGKENIENKKDEKVIGKTIEDAISDG</sequence>
<dbReference type="EMBL" id="CAJVPI010000679">
    <property type="protein sequence ID" value="CAG8562116.1"/>
    <property type="molecule type" value="Genomic_DNA"/>
</dbReference>
<proteinExistence type="predicted"/>
<accession>A0A9N9BB91</accession>
<organism evidence="1 2">
    <name type="scientific">Paraglomus brasilianum</name>
    <dbReference type="NCBI Taxonomy" id="144538"/>
    <lineage>
        <taxon>Eukaryota</taxon>
        <taxon>Fungi</taxon>
        <taxon>Fungi incertae sedis</taxon>
        <taxon>Mucoromycota</taxon>
        <taxon>Glomeromycotina</taxon>
        <taxon>Glomeromycetes</taxon>
        <taxon>Paraglomerales</taxon>
        <taxon>Paraglomeraceae</taxon>
        <taxon>Paraglomus</taxon>
    </lineage>
</organism>
<keyword evidence="2" id="KW-1185">Reference proteome</keyword>